<sequence length="44" mass="4712">GEDDVDDDDDGDDSIDIDLLLSICLIPSATLTAGLDLNFLQNDM</sequence>
<protein>
    <submittedName>
        <fullName evidence="2">Uncharacterized protein</fullName>
    </submittedName>
</protein>
<dbReference type="AlphaFoldDB" id="A0A2K3JTP6"/>
<dbReference type="Proteomes" id="UP000236291">
    <property type="component" value="Unassembled WGS sequence"/>
</dbReference>
<comment type="caution">
    <text evidence="2">The sequence shown here is derived from an EMBL/GenBank/DDBJ whole genome shotgun (WGS) entry which is preliminary data.</text>
</comment>
<evidence type="ECO:0000313" key="2">
    <source>
        <dbReference type="EMBL" id="PNX57386.1"/>
    </source>
</evidence>
<evidence type="ECO:0000313" key="3">
    <source>
        <dbReference type="Proteomes" id="UP000236291"/>
    </source>
</evidence>
<feature type="non-terminal residue" evidence="2">
    <location>
        <position position="1"/>
    </location>
</feature>
<evidence type="ECO:0000256" key="1">
    <source>
        <dbReference type="SAM" id="Phobius"/>
    </source>
</evidence>
<keyword evidence="1" id="KW-0812">Transmembrane</keyword>
<organism evidence="2 3">
    <name type="scientific">Trifolium pratense</name>
    <name type="common">Red clover</name>
    <dbReference type="NCBI Taxonomy" id="57577"/>
    <lineage>
        <taxon>Eukaryota</taxon>
        <taxon>Viridiplantae</taxon>
        <taxon>Streptophyta</taxon>
        <taxon>Embryophyta</taxon>
        <taxon>Tracheophyta</taxon>
        <taxon>Spermatophyta</taxon>
        <taxon>Magnoliopsida</taxon>
        <taxon>eudicotyledons</taxon>
        <taxon>Gunneridae</taxon>
        <taxon>Pentapetalae</taxon>
        <taxon>rosids</taxon>
        <taxon>fabids</taxon>
        <taxon>Fabales</taxon>
        <taxon>Fabaceae</taxon>
        <taxon>Papilionoideae</taxon>
        <taxon>50 kb inversion clade</taxon>
        <taxon>NPAAA clade</taxon>
        <taxon>Hologalegina</taxon>
        <taxon>IRL clade</taxon>
        <taxon>Trifolieae</taxon>
        <taxon>Trifolium</taxon>
    </lineage>
</organism>
<feature type="transmembrane region" description="Helical" evidence="1">
    <location>
        <begin position="20"/>
        <end position="40"/>
    </location>
</feature>
<keyword evidence="1" id="KW-1133">Transmembrane helix</keyword>
<name>A0A2K3JTP6_TRIPR</name>
<proteinExistence type="predicted"/>
<dbReference type="EMBL" id="ASHM01076471">
    <property type="protein sequence ID" value="PNX57386.1"/>
    <property type="molecule type" value="Genomic_DNA"/>
</dbReference>
<accession>A0A2K3JTP6</accession>
<reference evidence="2 3" key="2">
    <citation type="journal article" date="2017" name="Front. Plant Sci.">
        <title>Gene Classification and Mining of Molecular Markers Useful in Red Clover (Trifolium pratense) Breeding.</title>
        <authorList>
            <person name="Istvanek J."/>
            <person name="Dluhosova J."/>
            <person name="Dluhos P."/>
            <person name="Patkova L."/>
            <person name="Nedelnik J."/>
            <person name="Repkova J."/>
        </authorList>
    </citation>
    <scope>NUCLEOTIDE SEQUENCE [LARGE SCALE GENOMIC DNA]</scope>
    <source>
        <strain evidence="3">cv. Tatra</strain>
        <tissue evidence="2">Young leaves</tissue>
    </source>
</reference>
<reference evidence="2 3" key="1">
    <citation type="journal article" date="2014" name="Am. J. Bot.">
        <title>Genome assembly and annotation for red clover (Trifolium pratense; Fabaceae).</title>
        <authorList>
            <person name="Istvanek J."/>
            <person name="Jaros M."/>
            <person name="Krenek A."/>
            <person name="Repkova J."/>
        </authorList>
    </citation>
    <scope>NUCLEOTIDE SEQUENCE [LARGE SCALE GENOMIC DNA]</scope>
    <source>
        <strain evidence="3">cv. Tatra</strain>
        <tissue evidence="2">Young leaves</tissue>
    </source>
</reference>
<gene>
    <name evidence="2" type="ORF">L195_g050374</name>
</gene>
<keyword evidence="1" id="KW-0472">Membrane</keyword>